<comment type="caution">
    <text evidence="1">The sequence shown here is derived from an EMBL/GenBank/DDBJ whole genome shotgun (WGS) entry which is preliminary data.</text>
</comment>
<gene>
    <name evidence="1" type="ORF">GCM10010916_43330</name>
</gene>
<proteinExistence type="predicted"/>
<evidence type="ECO:0000313" key="2">
    <source>
        <dbReference type="Proteomes" id="UP000644756"/>
    </source>
</evidence>
<protein>
    <submittedName>
        <fullName evidence="1">Uncharacterized protein</fullName>
    </submittedName>
</protein>
<name>A0A917G3Z3_9BACL</name>
<dbReference type="AlphaFoldDB" id="A0A917G3Z3"/>
<sequence length="91" mass="11156">MMNHTIMNNTKMKEYLEELFETTGDLLYRVRIYDKDLQNSEEIMAMDDAYSTIEKSKWMMHNEIWLEKTIDKLKNMRYRLLTMMENLLYTA</sequence>
<evidence type="ECO:0000313" key="1">
    <source>
        <dbReference type="EMBL" id="GGG22006.1"/>
    </source>
</evidence>
<reference evidence="1" key="1">
    <citation type="journal article" date="2014" name="Int. J. Syst. Evol. Microbiol.">
        <title>Complete genome sequence of Corynebacterium casei LMG S-19264T (=DSM 44701T), isolated from a smear-ripened cheese.</title>
        <authorList>
            <consortium name="US DOE Joint Genome Institute (JGI-PGF)"/>
            <person name="Walter F."/>
            <person name="Albersmeier A."/>
            <person name="Kalinowski J."/>
            <person name="Ruckert C."/>
        </authorList>
    </citation>
    <scope>NUCLEOTIDE SEQUENCE</scope>
    <source>
        <strain evidence="1">CGMCC 1.12987</strain>
    </source>
</reference>
<organism evidence="1 2">
    <name type="scientific">Paenibacillus abyssi</name>
    <dbReference type="NCBI Taxonomy" id="1340531"/>
    <lineage>
        <taxon>Bacteria</taxon>
        <taxon>Bacillati</taxon>
        <taxon>Bacillota</taxon>
        <taxon>Bacilli</taxon>
        <taxon>Bacillales</taxon>
        <taxon>Paenibacillaceae</taxon>
        <taxon>Paenibacillus</taxon>
    </lineage>
</organism>
<dbReference type="RefSeq" id="WP_188533174.1">
    <property type="nucleotide sequence ID" value="NZ_BMGR01000018.1"/>
</dbReference>
<dbReference type="EMBL" id="BMGR01000018">
    <property type="protein sequence ID" value="GGG22006.1"/>
    <property type="molecule type" value="Genomic_DNA"/>
</dbReference>
<dbReference type="Proteomes" id="UP000644756">
    <property type="component" value="Unassembled WGS sequence"/>
</dbReference>
<reference evidence="1" key="2">
    <citation type="submission" date="2020-09" db="EMBL/GenBank/DDBJ databases">
        <authorList>
            <person name="Sun Q."/>
            <person name="Zhou Y."/>
        </authorList>
    </citation>
    <scope>NUCLEOTIDE SEQUENCE</scope>
    <source>
        <strain evidence="1">CGMCC 1.12987</strain>
    </source>
</reference>
<keyword evidence="2" id="KW-1185">Reference proteome</keyword>
<accession>A0A917G3Z3</accession>